<dbReference type="SUPFAM" id="SSF53850">
    <property type="entry name" value="Periplasmic binding protein-like II"/>
    <property type="match status" value="1"/>
</dbReference>
<dbReference type="InterPro" id="IPR039424">
    <property type="entry name" value="SBP_5"/>
</dbReference>
<evidence type="ECO:0000256" key="2">
    <source>
        <dbReference type="ARBA" id="ARBA00005695"/>
    </source>
</evidence>
<comment type="similarity">
    <text evidence="2">Belongs to the bacterial solute-binding protein 5 family.</text>
</comment>
<dbReference type="GO" id="GO:0030313">
    <property type="term" value="C:cell envelope"/>
    <property type="evidence" value="ECO:0007669"/>
    <property type="project" value="UniProtKB-SubCell"/>
</dbReference>
<dbReference type="GO" id="GO:0043190">
    <property type="term" value="C:ATP-binding cassette (ABC) transporter complex"/>
    <property type="evidence" value="ECO:0007669"/>
    <property type="project" value="InterPro"/>
</dbReference>
<evidence type="ECO:0000256" key="3">
    <source>
        <dbReference type="ARBA" id="ARBA00022448"/>
    </source>
</evidence>
<proteinExistence type="inferred from homology"/>
<organism evidence="6 7">
    <name type="scientific">Petrotoga olearia DSM 13574</name>
    <dbReference type="NCBI Taxonomy" id="1122955"/>
    <lineage>
        <taxon>Bacteria</taxon>
        <taxon>Thermotogati</taxon>
        <taxon>Thermotogota</taxon>
        <taxon>Thermotogae</taxon>
        <taxon>Petrotogales</taxon>
        <taxon>Petrotogaceae</taxon>
        <taxon>Petrotoga</taxon>
    </lineage>
</organism>
<gene>
    <name evidence="6" type="ORF">X929_08425</name>
</gene>
<reference evidence="6 7" key="1">
    <citation type="submission" date="2013-12" db="EMBL/GenBank/DDBJ databases">
        <title>Comparative genomics of Petrotoga isolates.</title>
        <authorList>
            <person name="Nesbo C.L."/>
            <person name="Charchuk R."/>
            <person name="Chow K."/>
        </authorList>
    </citation>
    <scope>NUCLEOTIDE SEQUENCE [LARGE SCALE GENOMIC DNA]</scope>
    <source>
        <strain evidence="6 7">DSM 13574</strain>
    </source>
</reference>
<keyword evidence="4" id="KW-0732">Signal</keyword>
<comment type="caution">
    <text evidence="6">The sequence shown here is derived from an EMBL/GenBank/DDBJ whole genome shotgun (WGS) entry which is preliminary data.</text>
</comment>
<dbReference type="PANTHER" id="PTHR30290">
    <property type="entry name" value="PERIPLASMIC BINDING COMPONENT OF ABC TRANSPORTER"/>
    <property type="match status" value="1"/>
</dbReference>
<evidence type="ECO:0000313" key="6">
    <source>
        <dbReference type="EMBL" id="PNR94907.1"/>
    </source>
</evidence>
<dbReference type="GO" id="GO:0015833">
    <property type="term" value="P:peptide transport"/>
    <property type="evidence" value="ECO:0007669"/>
    <property type="project" value="TreeGrafter"/>
</dbReference>
<dbReference type="RefSeq" id="WP_103067537.1">
    <property type="nucleotide sequence ID" value="NZ_AZRL01000022.1"/>
</dbReference>
<dbReference type="Gene3D" id="3.40.190.10">
    <property type="entry name" value="Periplasmic binding protein-like II"/>
    <property type="match status" value="1"/>
</dbReference>
<sequence length="501" mass="57113">MKRYMVSLFVVLVLFVGVWAQSTIVVGTTDKIRTLDPALCYDYFSSNILQNVLAGPVDYKVNSTEIVPNLFENWEVSEDGLEYIFHVRKGVVFEDGTPIDASVFKFSFDRVIKLGGDPAFLLSDIVETTEVVDDYTFKVTLQYPFSAFVSVLGYTVGWPVNPKVFPADRFYDGAPSASGPYKVTEWIRDVRITLQANEKYFGEKPKTDRIIILFYENAATLRLALETGEIDIAFRHLDPRDIQDLKNSRNIQVIQGESPQIRMLVFNAQKEPFDDPLVRQAISLAIERDVIVEDVFLNMASPLYSLVPMGMWSHEDVFQEGTLEAAKQLLYQAGYDEKNKLVVDLWYSPTHYGTTEADVAQVLMESLEKTGIIGINLEYAEWATYVDYFLNGTMGMFLLGWYPDYIDPDDYLWPFLSESGARSMGSFYVNPVTESVMRAARVATEQDVRTQLYKLVQQDLAFNAPYVTLWQGVETVAAQNNIKGILLEPSQIFRYYLLYKE</sequence>
<evidence type="ECO:0000313" key="7">
    <source>
        <dbReference type="Proteomes" id="UP000236434"/>
    </source>
</evidence>
<name>A0A2K1NWT3_9BACT</name>
<keyword evidence="3" id="KW-0813">Transport</keyword>
<evidence type="ECO:0000259" key="5">
    <source>
        <dbReference type="Pfam" id="PF00496"/>
    </source>
</evidence>
<dbReference type="PIRSF" id="PIRSF002741">
    <property type="entry name" value="MppA"/>
    <property type="match status" value="1"/>
</dbReference>
<feature type="domain" description="Solute-binding protein family 5" evidence="5">
    <location>
        <begin position="65"/>
        <end position="421"/>
    </location>
</feature>
<dbReference type="Gene3D" id="3.10.105.10">
    <property type="entry name" value="Dipeptide-binding Protein, Domain 3"/>
    <property type="match status" value="1"/>
</dbReference>
<dbReference type="Pfam" id="PF00496">
    <property type="entry name" value="SBP_bac_5"/>
    <property type="match status" value="1"/>
</dbReference>
<dbReference type="GO" id="GO:0042597">
    <property type="term" value="C:periplasmic space"/>
    <property type="evidence" value="ECO:0007669"/>
    <property type="project" value="UniProtKB-ARBA"/>
</dbReference>
<dbReference type="InterPro" id="IPR000914">
    <property type="entry name" value="SBP_5_dom"/>
</dbReference>
<dbReference type="AlphaFoldDB" id="A0A2K1NWT3"/>
<dbReference type="OrthoDB" id="39920at2"/>
<evidence type="ECO:0000256" key="4">
    <source>
        <dbReference type="ARBA" id="ARBA00022729"/>
    </source>
</evidence>
<dbReference type="GO" id="GO:1904680">
    <property type="term" value="F:peptide transmembrane transporter activity"/>
    <property type="evidence" value="ECO:0007669"/>
    <property type="project" value="TreeGrafter"/>
</dbReference>
<dbReference type="PANTHER" id="PTHR30290:SF10">
    <property type="entry name" value="PERIPLASMIC OLIGOPEPTIDE-BINDING PROTEIN-RELATED"/>
    <property type="match status" value="1"/>
</dbReference>
<dbReference type="Proteomes" id="UP000236434">
    <property type="component" value="Unassembled WGS sequence"/>
</dbReference>
<dbReference type="Gene3D" id="3.90.76.10">
    <property type="entry name" value="Dipeptide-binding Protein, Domain 1"/>
    <property type="match status" value="1"/>
</dbReference>
<comment type="subcellular location">
    <subcellularLocation>
        <location evidence="1">Cell envelope</location>
    </subcellularLocation>
</comment>
<dbReference type="InterPro" id="IPR030678">
    <property type="entry name" value="Peptide/Ni-bd"/>
</dbReference>
<accession>A0A2K1NWT3</accession>
<dbReference type="EMBL" id="AZRL01000022">
    <property type="protein sequence ID" value="PNR94907.1"/>
    <property type="molecule type" value="Genomic_DNA"/>
</dbReference>
<evidence type="ECO:0000256" key="1">
    <source>
        <dbReference type="ARBA" id="ARBA00004196"/>
    </source>
</evidence>
<protein>
    <submittedName>
        <fullName evidence="6">Peptide ABC transporter substrate-binding protein</fullName>
    </submittedName>
</protein>